<keyword evidence="3" id="KW-1185">Reference proteome</keyword>
<evidence type="ECO:0000259" key="1">
    <source>
        <dbReference type="PROSITE" id="PS50994"/>
    </source>
</evidence>
<protein>
    <recommendedName>
        <fullName evidence="1">Integrase catalytic domain-containing protein</fullName>
    </recommendedName>
</protein>
<name>A0AAE1DKH3_9GAST</name>
<comment type="caution">
    <text evidence="2">The sequence shown here is derived from an EMBL/GenBank/DDBJ whole genome shotgun (WGS) entry which is preliminary data.</text>
</comment>
<dbReference type="Gene3D" id="3.10.10.10">
    <property type="entry name" value="HIV Type 1 Reverse Transcriptase, subunit A, domain 1"/>
    <property type="match status" value="1"/>
</dbReference>
<dbReference type="Gene3D" id="3.30.420.10">
    <property type="entry name" value="Ribonuclease H-like superfamily/Ribonuclease H"/>
    <property type="match status" value="1"/>
</dbReference>
<evidence type="ECO:0000313" key="2">
    <source>
        <dbReference type="EMBL" id="KAK3773971.1"/>
    </source>
</evidence>
<dbReference type="Proteomes" id="UP001283361">
    <property type="component" value="Unassembled WGS sequence"/>
</dbReference>
<dbReference type="InterPro" id="IPR050951">
    <property type="entry name" value="Retrovirus_Pol_polyprotein"/>
</dbReference>
<dbReference type="GO" id="GO:0003676">
    <property type="term" value="F:nucleic acid binding"/>
    <property type="evidence" value="ECO:0007669"/>
    <property type="project" value="InterPro"/>
</dbReference>
<dbReference type="PANTHER" id="PTHR37984">
    <property type="entry name" value="PROTEIN CBG26694"/>
    <property type="match status" value="1"/>
</dbReference>
<accession>A0AAE1DKH3</accession>
<dbReference type="SUPFAM" id="SSF53098">
    <property type="entry name" value="Ribonuclease H-like"/>
    <property type="match status" value="1"/>
</dbReference>
<reference evidence="2" key="1">
    <citation type="journal article" date="2023" name="G3 (Bethesda)">
        <title>A reference genome for the long-term kleptoplast-retaining sea slug Elysia crispata morphotype clarki.</title>
        <authorList>
            <person name="Eastman K.E."/>
            <person name="Pendleton A.L."/>
            <person name="Shaikh M.A."/>
            <person name="Suttiyut T."/>
            <person name="Ogas R."/>
            <person name="Tomko P."/>
            <person name="Gavelis G."/>
            <person name="Widhalm J.R."/>
            <person name="Wisecaver J.H."/>
        </authorList>
    </citation>
    <scope>NUCLEOTIDE SEQUENCE</scope>
    <source>
        <strain evidence="2">ECLA1</strain>
    </source>
</reference>
<dbReference type="SUPFAM" id="SSF56672">
    <property type="entry name" value="DNA/RNA polymerases"/>
    <property type="match status" value="1"/>
</dbReference>
<dbReference type="AlphaFoldDB" id="A0AAE1DKH3"/>
<dbReference type="EMBL" id="JAWDGP010003471">
    <property type="protein sequence ID" value="KAK3773971.1"/>
    <property type="molecule type" value="Genomic_DNA"/>
</dbReference>
<dbReference type="PROSITE" id="PS50994">
    <property type="entry name" value="INTEGRASE"/>
    <property type="match status" value="1"/>
</dbReference>
<evidence type="ECO:0000313" key="3">
    <source>
        <dbReference type="Proteomes" id="UP001283361"/>
    </source>
</evidence>
<dbReference type="InterPro" id="IPR036397">
    <property type="entry name" value="RNaseH_sf"/>
</dbReference>
<feature type="domain" description="Integrase catalytic" evidence="1">
    <location>
        <begin position="1"/>
        <end position="72"/>
    </location>
</feature>
<sequence length="260" mass="29938">MGIERRLFTPYHAQSNGMVERFNGTLKSKLHKLTTDKPHTWDKLIPAVLFAFREIPNTITGYPPFTLMYGRQKFEERQPIPPHDIILPHAAVSFIKDDDVDLEANIEFLRITQKEFPSDVMLDEKLSPNQQNEIRLLLQGFLDTLSDLLGRTQCIEHTIRLVDDTPRIKQYPLPVHATDSIDAEIDNYAFAMHHKMTSSPYASPITVVIKKDKTIRLRIDFRKLNSITVFDAEPIPTLDELVSKLNGARYFTKCDLTKGY</sequence>
<dbReference type="PANTHER" id="PTHR37984:SF5">
    <property type="entry name" value="PROTEIN NYNRIN-LIKE"/>
    <property type="match status" value="1"/>
</dbReference>
<dbReference type="GO" id="GO:0015074">
    <property type="term" value="P:DNA integration"/>
    <property type="evidence" value="ECO:0007669"/>
    <property type="project" value="InterPro"/>
</dbReference>
<dbReference type="InterPro" id="IPR012337">
    <property type="entry name" value="RNaseH-like_sf"/>
</dbReference>
<dbReference type="Gene3D" id="3.30.70.270">
    <property type="match status" value="1"/>
</dbReference>
<organism evidence="2 3">
    <name type="scientific">Elysia crispata</name>
    <name type="common">lettuce slug</name>
    <dbReference type="NCBI Taxonomy" id="231223"/>
    <lineage>
        <taxon>Eukaryota</taxon>
        <taxon>Metazoa</taxon>
        <taxon>Spiralia</taxon>
        <taxon>Lophotrochozoa</taxon>
        <taxon>Mollusca</taxon>
        <taxon>Gastropoda</taxon>
        <taxon>Heterobranchia</taxon>
        <taxon>Euthyneura</taxon>
        <taxon>Panpulmonata</taxon>
        <taxon>Sacoglossa</taxon>
        <taxon>Placobranchoidea</taxon>
        <taxon>Plakobranchidae</taxon>
        <taxon>Elysia</taxon>
    </lineage>
</organism>
<dbReference type="InterPro" id="IPR043502">
    <property type="entry name" value="DNA/RNA_pol_sf"/>
</dbReference>
<dbReference type="InterPro" id="IPR043128">
    <property type="entry name" value="Rev_trsase/Diguanyl_cyclase"/>
</dbReference>
<proteinExistence type="predicted"/>
<dbReference type="InterPro" id="IPR001584">
    <property type="entry name" value="Integrase_cat-core"/>
</dbReference>
<gene>
    <name evidence="2" type="ORF">RRG08_056743</name>
</gene>